<dbReference type="InterPro" id="IPR014017">
    <property type="entry name" value="DNA_helicase_UvrD-like_C"/>
</dbReference>
<keyword evidence="6" id="KW-0269">Exonuclease</keyword>
<evidence type="ECO:0000256" key="1">
    <source>
        <dbReference type="ARBA" id="ARBA00022722"/>
    </source>
</evidence>
<evidence type="ECO:0000256" key="11">
    <source>
        <dbReference type="ARBA" id="ARBA00034617"/>
    </source>
</evidence>
<evidence type="ECO:0000256" key="2">
    <source>
        <dbReference type="ARBA" id="ARBA00022741"/>
    </source>
</evidence>
<gene>
    <name evidence="17" type="ORF">QHF89_01010</name>
</gene>
<dbReference type="SUPFAM" id="SSF52980">
    <property type="entry name" value="Restriction endonuclease-like"/>
    <property type="match status" value="1"/>
</dbReference>
<keyword evidence="4 14" id="KW-0378">Hydrolase</keyword>
<evidence type="ECO:0000313" key="18">
    <source>
        <dbReference type="Proteomes" id="UP001160301"/>
    </source>
</evidence>
<feature type="binding site" evidence="14">
    <location>
        <begin position="37"/>
        <end position="44"/>
    </location>
    <ligand>
        <name>ATP</name>
        <dbReference type="ChEBI" id="CHEBI:30616"/>
    </ligand>
</feature>
<keyword evidence="5 14" id="KW-0347">Helicase</keyword>
<dbReference type="Pfam" id="PF13361">
    <property type="entry name" value="UvrD_C"/>
    <property type="match status" value="1"/>
</dbReference>
<dbReference type="SUPFAM" id="SSF52540">
    <property type="entry name" value="P-loop containing nucleoside triphosphate hydrolases"/>
    <property type="match status" value="1"/>
</dbReference>
<dbReference type="InterPro" id="IPR038726">
    <property type="entry name" value="PDDEXK_AddAB-type"/>
</dbReference>
<keyword evidence="8" id="KW-0238">DNA-binding</keyword>
<evidence type="ECO:0000256" key="12">
    <source>
        <dbReference type="ARBA" id="ARBA00034808"/>
    </source>
</evidence>
<comment type="caution">
    <text evidence="17">The sequence shown here is derived from an EMBL/GenBank/DDBJ whole genome shotgun (WGS) entry which is preliminary data.</text>
</comment>
<protein>
    <recommendedName>
        <fullName evidence="12">DNA 3'-5' helicase</fullName>
        <ecNumber evidence="12">5.6.2.4</ecNumber>
    </recommendedName>
</protein>
<evidence type="ECO:0000259" key="16">
    <source>
        <dbReference type="PROSITE" id="PS51217"/>
    </source>
</evidence>
<dbReference type="Gene3D" id="3.40.50.300">
    <property type="entry name" value="P-loop containing nucleotide triphosphate hydrolases"/>
    <property type="match status" value="3"/>
</dbReference>
<dbReference type="InterPro" id="IPR027417">
    <property type="entry name" value="P-loop_NTPase"/>
</dbReference>
<keyword evidence="10" id="KW-0413">Isomerase</keyword>
<evidence type="ECO:0000256" key="6">
    <source>
        <dbReference type="ARBA" id="ARBA00022839"/>
    </source>
</evidence>
<keyword evidence="1" id="KW-0540">Nuclease</keyword>
<evidence type="ECO:0000256" key="13">
    <source>
        <dbReference type="ARBA" id="ARBA00048988"/>
    </source>
</evidence>
<keyword evidence="2 14" id="KW-0547">Nucleotide-binding</keyword>
<dbReference type="RefSeq" id="WP_284719882.1">
    <property type="nucleotide sequence ID" value="NZ_JARZHI010000001.1"/>
</dbReference>
<evidence type="ECO:0000256" key="10">
    <source>
        <dbReference type="ARBA" id="ARBA00023235"/>
    </source>
</evidence>
<dbReference type="EMBL" id="JARZHI010000001">
    <property type="protein sequence ID" value="MDI1428043.1"/>
    <property type="molecule type" value="Genomic_DNA"/>
</dbReference>
<keyword evidence="9" id="KW-0234">DNA repair</keyword>
<evidence type="ECO:0000259" key="15">
    <source>
        <dbReference type="PROSITE" id="PS51198"/>
    </source>
</evidence>
<keyword evidence="7 14" id="KW-0067">ATP-binding</keyword>
<organism evidence="17 18">
    <name type="scientific">Polyangium sorediatum</name>
    <dbReference type="NCBI Taxonomy" id="889274"/>
    <lineage>
        <taxon>Bacteria</taxon>
        <taxon>Pseudomonadati</taxon>
        <taxon>Myxococcota</taxon>
        <taxon>Polyangia</taxon>
        <taxon>Polyangiales</taxon>
        <taxon>Polyangiaceae</taxon>
        <taxon>Polyangium</taxon>
    </lineage>
</organism>
<accession>A0ABT6NIB2</accession>
<comment type="catalytic activity">
    <reaction evidence="11">
        <text>Couples ATP hydrolysis with the unwinding of duplex DNA by translocating in the 3'-5' direction.</text>
        <dbReference type="EC" id="5.6.2.4"/>
    </reaction>
</comment>
<dbReference type="InterPro" id="IPR011335">
    <property type="entry name" value="Restrct_endonuc-II-like"/>
</dbReference>
<evidence type="ECO:0000256" key="8">
    <source>
        <dbReference type="ARBA" id="ARBA00023125"/>
    </source>
</evidence>
<feature type="domain" description="UvrD-like helicase C-terminal" evidence="16">
    <location>
        <begin position="493"/>
        <end position="771"/>
    </location>
</feature>
<evidence type="ECO:0000256" key="5">
    <source>
        <dbReference type="ARBA" id="ARBA00022806"/>
    </source>
</evidence>
<feature type="domain" description="UvrD-like helicase ATP-binding" evidence="15">
    <location>
        <begin position="16"/>
        <end position="459"/>
    </location>
</feature>
<proteinExistence type="predicted"/>
<keyword evidence="3" id="KW-0227">DNA damage</keyword>
<evidence type="ECO:0000256" key="14">
    <source>
        <dbReference type="PROSITE-ProRule" id="PRU00560"/>
    </source>
</evidence>
<sequence>MTEGTLAFEALQGEGLADAEARALIRGALGSTMIVEAAAGTGKTTELVLRMVAVLAEGRAEIEEIVAVTFTEKAAGELKLRLRSGIERARRLAPDEAQRANLERSLAHLEEARISTIHGFCADLLRERPVEAGVDPAFRVVTEAEADRRYGEAFHRWLEQILGRPPEGVRRLLRRREHGPGPIERLRRAGQELIAWRHFTARWQRPPFERDHAVDAILAEMSAFAEASEGALHGNDPLHRDTEPARALVMRLRAEGEHRWDRDEIEAELCALARQRDFMRPRRGAGSRYGAHTTRADLLAAHAALVASLERFQRAADGDLAALLQEELGALVATYQARKAEVGALDFEDLLVCTRDLVRDQGEVRRAFQERYRCIFVDEFQDTDPLQAEILMLLAADDPSVRAYRDVRPVPGKLFLVGDPKQAIYRFRRADLSVYEEVKELLVRRGALFVELSTSFRSVPGIQKLVNVAFAPVMVGDREALSARYVPLRPARKAIAEQPSIVCVPVPEPYGKQRLTSAAVEESVPAAVGAYLDWLLHESNWKVTERDQPGEFVPVAPRHVCLVFRRFESHGEDVTRAYVEALEARGIPHVLVGGKSFYAREEVETMLAALRAIERPEDELAVFATLRGSLFAVGDEALLEYRFTYGKLHPQRIPEAPLPPHLAPIAAALSLLARLSEGRNARPIETTVTELCDATRACVGFALRPSGERALANVLHVAELGRAYEASGGTSFRAFVEQLEEDAERGRAPEAPILEEGGDGVRIMTAHRAKGLEFPVVVLADVTARLGAQAVSRYVDASRSLCALRLGSIAPWDLVEHEALEMRRDEAEGTRLVYVAATRARDLVIVPAVGDAPQFPEQSWIGPIHAAIAPPSGAMPSVDAAPGCPPFGDDTVLSRPSGISRGSATVCPGGYRLSGGHDVVWWDVTRLDLAREPAFGVRREDMLRKDAPVGRVEEDLETYRRWVRERAADRERGARPLYKVQTVTERAETSNEAPALDVPIFDVGREAGRPGGARFGELVHAVLAQVPLSADRDVVEEAAALAARLFGATEIEEAAAVRAVVLALAHPVIERARAAEARGECRRETPLSLMAEDGTLIEGIVDLAFREPNGWTVVDFKTDRAIDRAGPVYRRQVSLYATAIGRATGEPCVALLLRV</sequence>
<evidence type="ECO:0000256" key="7">
    <source>
        <dbReference type="ARBA" id="ARBA00022840"/>
    </source>
</evidence>
<name>A0ABT6NIB2_9BACT</name>
<dbReference type="Gene3D" id="1.10.486.10">
    <property type="entry name" value="PCRA, domain 4"/>
    <property type="match status" value="1"/>
</dbReference>
<dbReference type="Gene3D" id="3.90.320.10">
    <property type="match status" value="1"/>
</dbReference>
<evidence type="ECO:0000313" key="17">
    <source>
        <dbReference type="EMBL" id="MDI1428043.1"/>
    </source>
</evidence>
<keyword evidence="18" id="KW-1185">Reference proteome</keyword>
<evidence type="ECO:0000256" key="9">
    <source>
        <dbReference type="ARBA" id="ARBA00023204"/>
    </source>
</evidence>
<evidence type="ECO:0000256" key="4">
    <source>
        <dbReference type="ARBA" id="ARBA00022801"/>
    </source>
</evidence>
<dbReference type="Pfam" id="PF12705">
    <property type="entry name" value="PDDEXK_1"/>
    <property type="match status" value="1"/>
</dbReference>
<dbReference type="EC" id="5.6.2.4" evidence="12"/>
<comment type="catalytic activity">
    <reaction evidence="13">
        <text>ATP + H2O = ADP + phosphate + H(+)</text>
        <dbReference type="Rhea" id="RHEA:13065"/>
        <dbReference type="ChEBI" id="CHEBI:15377"/>
        <dbReference type="ChEBI" id="CHEBI:15378"/>
        <dbReference type="ChEBI" id="CHEBI:30616"/>
        <dbReference type="ChEBI" id="CHEBI:43474"/>
        <dbReference type="ChEBI" id="CHEBI:456216"/>
        <dbReference type="EC" id="5.6.2.4"/>
    </reaction>
</comment>
<dbReference type="PROSITE" id="PS51198">
    <property type="entry name" value="UVRD_HELICASE_ATP_BIND"/>
    <property type="match status" value="1"/>
</dbReference>
<dbReference type="Proteomes" id="UP001160301">
    <property type="component" value="Unassembled WGS sequence"/>
</dbReference>
<dbReference type="InterPro" id="IPR011604">
    <property type="entry name" value="PDDEXK-like_dom_sf"/>
</dbReference>
<dbReference type="InterPro" id="IPR014016">
    <property type="entry name" value="UvrD-like_ATP-bd"/>
</dbReference>
<dbReference type="Pfam" id="PF00580">
    <property type="entry name" value="UvrD-helicase"/>
    <property type="match status" value="1"/>
</dbReference>
<dbReference type="PROSITE" id="PS51217">
    <property type="entry name" value="UVRD_HELICASE_CTER"/>
    <property type="match status" value="1"/>
</dbReference>
<reference evidence="17 18" key="1">
    <citation type="submission" date="2023-04" db="EMBL/GenBank/DDBJ databases">
        <title>The genome sequence of Polyangium sorediatum DSM14670.</title>
        <authorList>
            <person name="Zhang X."/>
        </authorList>
    </citation>
    <scope>NUCLEOTIDE SEQUENCE [LARGE SCALE GENOMIC DNA]</scope>
    <source>
        <strain evidence="17 18">DSM 14670</strain>
    </source>
</reference>
<dbReference type="InterPro" id="IPR000212">
    <property type="entry name" value="DNA_helicase_UvrD/REP"/>
</dbReference>
<dbReference type="PANTHER" id="PTHR11070:SF23">
    <property type="entry name" value="RECBCD ENZYME SUBUNIT RECB"/>
    <property type="match status" value="1"/>
</dbReference>
<evidence type="ECO:0000256" key="3">
    <source>
        <dbReference type="ARBA" id="ARBA00022763"/>
    </source>
</evidence>
<dbReference type="PANTHER" id="PTHR11070">
    <property type="entry name" value="UVRD / RECB / PCRA DNA HELICASE FAMILY MEMBER"/>
    <property type="match status" value="1"/>
</dbReference>